<keyword evidence="1" id="KW-0560">Oxidoreductase</keyword>
<sequence length="381" mass="42172">MKELLVVPQIDSYETFAAFAAAAKIGEGDLILTNEYIYDPLMKAENLSCRYIFQEKYGAGEPTDRMVDSILAEMNREKCLRVFAIGGGTILDIGKILTLKDAENVDALYERSELEKGRELYLIPTTCGTGSEMTNISIVNRTRKGTKMGLTSPAMFADHAVLIPEFLRTLPYYVFATSSIDALIHGIEAYLSPNSTSYTDMYGAAAIEIILSGYCRIAREGQDARFAESEAYLRASNYAGIAFGNAGCAAVHAMSYALGAKYHVPHGESNYQFLTSVLRKYQEKKPKGKLERLNALLLRALKQDSRTDVEAEDVADGIAALERLLAAILKPKAMKEYGAVQEDIPEFAASTVANQQRLLKNNYVELSLEEIQELYQERLNG</sequence>
<dbReference type="CDD" id="cd14860">
    <property type="entry name" value="4HBD_NAD"/>
    <property type="match status" value="1"/>
</dbReference>
<gene>
    <name evidence="4" type="ORF">H9Q79_06935</name>
</gene>
<keyword evidence="5" id="KW-1185">Reference proteome</keyword>
<evidence type="ECO:0000313" key="4">
    <source>
        <dbReference type="EMBL" id="QNM10001.1"/>
    </source>
</evidence>
<feature type="domain" description="Alcohol dehydrogenase iron-type/glycerol dehydrogenase GldA" evidence="2">
    <location>
        <begin position="43"/>
        <end position="164"/>
    </location>
</feature>
<dbReference type="Proteomes" id="UP000515860">
    <property type="component" value="Chromosome"/>
</dbReference>
<dbReference type="SUPFAM" id="SSF56796">
    <property type="entry name" value="Dehydroquinate synthase-like"/>
    <property type="match status" value="1"/>
</dbReference>
<proteinExistence type="predicted"/>
<dbReference type="KEGG" id="whj:H9Q79_06935"/>
<evidence type="ECO:0000313" key="5">
    <source>
        <dbReference type="Proteomes" id="UP000515860"/>
    </source>
</evidence>
<feature type="domain" description="Fe-containing alcohol dehydrogenase-like C-terminal" evidence="3">
    <location>
        <begin position="176"/>
        <end position="377"/>
    </location>
</feature>
<dbReference type="Pfam" id="PF00465">
    <property type="entry name" value="Fe-ADH"/>
    <property type="match status" value="1"/>
</dbReference>
<dbReference type="PANTHER" id="PTHR11496:SF83">
    <property type="entry name" value="HYDROXYACID-OXOACID TRANSHYDROGENASE, MITOCHONDRIAL"/>
    <property type="match status" value="1"/>
</dbReference>
<dbReference type="Gene3D" id="3.40.50.1970">
    <property type="match status" value="1"/>
</dbReference>
<protein>
    <submittedName>
        <fullName evidence="4">4-hydroxybutyrate dehydrogenase</fullName>
    </submittedName>
</protein>
<dbReference type="InterPro" id="IPR001670">
    <property type="entry name" value="ADH_Fe/GldA"/>
</dbReference>
<reference evidence="4 5" key="1">
    <citation type="submission" date="2020-08" db="EMBL/GenBank/DDBJ databases">
        <authorList>
            <person name="Liu C."/>
            <person name="Sun Q."/>
        </authorList>
    </citation>
    <scope>NUCLEOTIDE SEQUENCE [LARGE SCALE GENOMIC DNA]</scope>
    <source>
        <strain evidence="4 5">NSJ-29</strain>
    </source>
</reference>
<evidence type="ECO:0000259" key="2">
    <source>
        <dbReference type="Pfam" id="PF00465"/>
    </source>
</evidence>
<evidence type="ECO:0000256" key="1">
    <source>
        <dbReference type="ARBA" id="ARBA00023002"/>
    </source>
</evidence>
<evidence type="ECO:0000259" key="3">
    <source>
        <dbReference type="Pfam" id="PF25137"/>
    </source>
</evidence>
<dbReference type="RefSeq" id="WP_249329514.1">
    <property type="nucleotide sequence ID" value="NZ_CP060635.1"/>
</dbReference>
<dbReference type="InterPro" id="IPR039697">
    <property type="entry name" value="Alcohol_dehydrogenase_Fe"/>
</dbReference>
<dbReference type="PANTHER" id="PTHR11496">
    <property type="entry name" value="ALCOHOL DEHYDROGENASE"/>
    <property type="match status" value="1"/>
</dbReference>
<accession>A0A7G9GGR9</accession>
<dbReference type="Pfam" id="PF25137">
    <property type="entry name" value="ADH_Fe_C"/>
    <property type="match status" value="1"/>
</dbReference>
<dbReference type="GO" id="GO:0046872">
    <property type="term" value="F:metal ion binding"/>
    <property type="evidence" value="ECO:0007669"/>
    <property type="project" value="InterPro"/>
</dbReference>
<dbReference type="EMBL" id="CP060635">
    <property type="protein sequence ID" value="QNM10001.1"/>
    <property type="molecule type" value="Genomic_DNA"/>
</dbReference>
<dbReference type="InterPro" id="IPR056798">
    <property type="entry name" value="ADH_Fe_C"/>
</dbReference>
<dbReference type="AlphaFoldDB" id="A0A7G9GGR9"/>
<organism evidence="4 5">
    <name type="scientific">Wansuia hejianensis</name>
    <dbReference type="NCBI Taxonomy" id="2763667"/>
    <lineage>
        <taxon>Bacteria</taxon>
        <taxon>Bacillati</taxon>
        <taxon>Bacillota</taxon>
        <taxon>Clostridia</taxon>
        <taxon>Lachnospirales</taxon>
        <taxon>Lachnospiraceae</taxon>
        <taxon>Wansuia</taxon>
    </lineage>
</organism>
<dbReference type="GO" id="GO:0004022">
    <property type="term" value="F:alcohol dehydrogenase (NAD+) activity"/>
    <property type="evidence" value="ECO:0007669"/>
    <property type="project" value="TreeGrafter"/>
</dbReference>
<dbReference type="Gene3D" id="1.20.1090.10">
    <property type="entry name" value="Dehydroquinate synthase-like - alpha domain"/>
    <property type="match status" value="1"/>
</dbReference>
<name>A0A7G9GGR9_9FIRM</name>